<keyword evidence="1" id="KW-0227">DNA damage</keyword>
<protein>
    <recommendedName>
        <fullName evidence="2">DNA polymerase Y-family little finger domain-containing protein</fullName>
    </recommendedName>
</protein>
<dbReference type="PANTHER" id="PTHR35369:SF2">
    <property type="entry name" value="BLR3025 PROTEIN"/>
    <property type="match status" value="1"/>
</dbReference>
<dbReference type="Gene3D" id="3.30.1490.100">
    <property type="entry name" value="DNA polymerase, Y-family, little finger domain"/>
    <property type="match status" value="1"/>
</dbReference>
<name>A0ABV1W523_9ACTN</name>
<organism evidence="3 4">
    <name type="scientific">Streptomyces carpinensis</name>
    <dbReference type="NCBI Taxonomy" id="66369"/>
    <lineage>
        <taxon>Bacteria</taxon>
        <taxon>Bacillati</taxon>
        <taxon>Actinomycetota</taxon>
        <taxon>Actinomycetes</taxon>
        <taxon>Kitasatosporales</taxon>
        <taxon>Streptomycetaceae</taxon>
        <taxon>Streptomyces</taxon>
    </lineage>
</organism>
<evidence type="ECO:0000313" key="3">
    <source>
        <dbReference type="EMBL" id="MER6979292.1"/>
    </source>
</evidence>
<evidence type="ECO:0000313" key="4">
    <source>
        <dbReference type="Proteomes" id="UP001458415"/>
    </source>
</evidence>
<evidence type="ECO:0000256" key="1">
    <source>
        <dbReference type="ARBA" id="ARBA00022763"/>
    </source>
</evidence>
<accession>A0ABV1W523</accession>
<dbReference type="SUPFAM" id="SSF100879">
    <property type="entry name" value="Lesion bypass DNA polymerase (Y-family), little finger domain"/>
    <property type="match status" value="1"/>
</dbReference>
<comment type="caution">
    <text evidence="3">The sequence shown here is derived from an EMBL/GenBank/DDBJ whole genome shotgun (WGS) entry which is preliminary data.</text>
</comment>
<evidence type="ECO:0000259" key="2">
    <source>
        <dbReference type="Pfam" id="PF11799"/>
    </source>
</evidence>
<dbReference type="Pfam" id="PF11799">
    <property type="entry name" value="IMS_C"/>
    <property type="match status" value="1"/>
</dbReference>
<proteinExistence type="predicted"/>
<dbReference type="InterPro" id="IPR017961">
    <property type="entry name" value="DNA_pol_Y-fam_little_finger"/>
</dbReference>
<keyword evidence="4" id="KW-1185">Reference proteome</keyword>
<sequence length="176" mass="19316">LLGGKAGRQAVDRARGIDPRPVVPRALPAAATVRHTFPQQTLDGAEVRAALLDLVVRLGRLLRRRRQGARALTLVLKFAQGASWERTRRLPEASAHDEDLRTAAYQLMDAAGLQRGRLTGIAVKGEDLVDAGRVTQQISLDRAREARLVAEETMDRIRDRFGPDSIGPAAVFRRVS</sequence>
<feature type="non-terminal residue" evidence="3">
    <location>
        <position position="1"/>
    </location>
</feature>
<dbReference type="Proteomes" id="UP001458415">
    <property type="component" value="Unassembled WGS sequence"/>
</dbReference>
<dbReference type="InterPro" id="IPR036775">
    <property type="entry name" value="DNA_pol_Y-fam_lit_finger_sf"/>
</dbReference>
<reference evidence="3 4" key="1">
    <citation type="submission" date="2024-06" db="EMBL/GenBank/DDBJ databases">
        <title>The Natural Products Discovery Center: Release of the First 8490 Sequenced Strains for Exploring Actinobacteria Biosynthetic Diversity.</title>
        <authorList>
            <person name="Kalkreuter E."/>
            <person name="Kautsar S.A."/>
            <person name="Yang D."/>
            <person name="Bader C.D."/>
            <person name="Teijaro C.N."/>
            <person name="Fluegel L."/>
            <person name="Davis C.M."/>
            <person name="Simpson J.R."/>
            <person name="Lauterbach L."/>
            <person name="Steele A.D."/>
            <person name="Gui C."/>
            <person name="Meng S."/>
            <person name="Li G."/>
            <person name="Viehrig K."/>
            <person name="Ye F."/>
            <person name="Su P."/>
            <person name="Kiefer A.F."/>
            <person name="Nichols A."/>
            <person name="Cepeda A.J."/>
            <person name="Yan W."/>
            <person name="Fan B."/>
            <person name="Jiang Y."/>
            <person name="Adhikari A."/>
            <person name="Zheng C.-J."/>
            <person name="Schuster L."/>
            <person name="Cowan T.M."/>
            <person name="Smanski M.J."/>
            <person name="Chevrette M.G."/>
            <person name="De Carvalho L.P.S."/>
            <person name="Shen B."/>
        </authorList>
    </citation>
    <scope>NUCLEOTIDE SEQUENCE [LARGE SCALE GENOMIC DNA]</scope>
    <source>
        <strain evidence="3 4">NPDC000634</strain>
    </source>
</reference>
<dbReference type="EMBL" id="JBEPCU010000347">
    <property type="protein sequence ID" value="MER6979292.1"/>
    <property type="molecule type" value="Genomic_DNA"/>
</dbReference>
<dbReference type="InterPro" id="IPR050356">
    <property type="entry name" value="SulA_CellDiv_inhibitor"/>
</dbReference>
<dbReference type="PANTHER" id="PTHR35369">
    <property type="entry name" value="BLR3025 PROTEIN-RELATED"/>
    <property type="match status" value="1"/>
</dbReference>
<gene>
    <name evidence="3" type="ORF">ABT317_20450</name>
</gene>
<feature type="domain" description="DNA polymerase Y-family little finger" evidence="2">
    <location>
        <begin position="34"/>
        <end position="139"/>
    </location>
</feature>